<sequence length="59" mass="6529">MLIRSTSKQPSAVAGARLFRVMLNKAGNGVFWYSGVCIIAAGIMQAIYGYLLILYWLCQ</sequence>
<proteinExistence type="predicted"/>
<keyword evidence="1" id="KW-0812">Transmembrane</keyword>
<dbReference type="EMBL" id="CP021235">
    <property type="protein sequence ID" value="ARS35189.1"/>
    <property type="molecule type" value="Genomic_DNA"/>
</dbReference>
<keyword evidence="1" id="KW-1133">Transmembrane helix</keyword>
<keyword evidence="3" id="KW-1185">Reference proteome</keyword>
<evidence type="ECO:0000313" key="3">
    <source>
        <dbReference type="Proteomes" id="UP000266292"/>
    </source>
</evidence>
<evidence type="ECO:0000313" key="2">
    <source>
        <dbReference type="EMBL" id="ARS35189.1"/>
    </source>
</evidence>
<feature type="transmembrane region" description="Helical" evidence="1">
    <location>
        <begin position="30"/>
        <end position="57"/>
    </location>
</feature>
<accession>A0A1X9YQQ0</accession>
<keyword evidence="1" id="KW-0472">Membrane</keyword>
<dbReference type="KEGG" id="pact:CA264_06895"/>
<dbReference type="AlphaFoldDB" id="A0A1X9YQQ0"/>
<evidence type="ECO:0000256" key="1">
    <source>
        <dbReference type="SAM" id="Phobius"/>
    </source>
</evidence>
<reference evidence="3" key="1">
    <citation type="submission" date="2017-05" db="EMBL/GenBank/DDBJ databases">
        <authorList>
            <person name="Ray J."/>
            <person name="Price M."/>
            <person name="Deutschbauer A."/>
        </authorList>
    </citation>
    <scope>NUCLEOTIDE SEQUENCE [LARGE SCALE GENOMIC DNA]</scope>
    <source>
        <strain evidence="3">DSM 19842</strain>
    </source>
</reference>
<organism evidence="2 3">
    <name type="scientific">Pontibacter actiniarum</name>
    <dbReference type="NCBI Taxonomy" id="323450"/>
    <lineage>
        <taxon>Bacteria</taxon>
        <taxon>Pseudomonadati</taxon>
        <taxon>Bacteroidota</taxon>
        <taxon>Cytophagia</taxon>
        <taxon>Cytophagales</taxon>
        <taxon>Hymenobacteraceae</taxon>
        <taxon>Pontibacter</taxon>
    </lineage>
</organism>
<protein>
    <submittedName>
        <fullName evidence="2">Uncharacterized protein</fullName>
    </submittedName>
</protein>
<dbReference type="Proteomes" id="UP000266292">
    <property type="component" value="Chromosome"/>
</dbReference>
<gene>
    <name evidence="2" type="ORF">CA264_06895</name>
</gene>
<name>A0A1X9YQQ0_9BACT</name>